<dbReference type="InterPro" id="IPR011050">
    <property type="entry name" value="Pectin_lyase_fold/virulence"/>
</dbReference>
<evidence type="ECO:0000313" key="3">
    <source>
        <dbReference type="EMBL" id="EPR66752.1"/>
    </source>
</evidence>
<dbReference type="Gene3D" id="2.160.20.10">
    <property type="entry name" value="Single-stranded right-handed beta-helix, Pectin lyase-like"/>
    <property type="match status" value="1"/>
</dbReference>
<sequence>MKNAFLSFIMIFFSLALHAQSPEIDLVLNKGDIEIKPSFNNSSYYFYPKGVSEKEYIVDYRRKGTQIWRPTFKTISDLPLGVWKGSIFGLEEDTEWQLRVRSSLDSSQIIFQEDFRTWTSNPPIAKVIDLSKLTANSKGGIVISDEGKPDGWIKYTAPTGWVLKREYIDKDAQTAAVLFKNAKYVILENVTIEGGYNHGIEVFESEYIRIINCDISGWGRLGKQVFTSKSLRGNNTIGRYLDSNGKVINYDAGVKIMNSLGTVVERSYIHDPRLRANSWMFSHPTGPSAVYVWNSRGSNVIRYNDMIGSDEHRWNDVIESSENGSIRGGFYRDSDIYGNYLAFGNDDSAELEGGGMNNRFYQNKVEGTLMGVSTGATILGPQFVFGNLLTNLGDESGLTFNYFKNGHGKPQGGKRYYLNNTLYGFNTAPYHNYHNPIPHRQLGFMRNNIFSSANQRPPDWAKWDDFDNDLFWIENNLQLSKELLSTYHENGLEMNGMVGDPQLIDPLKGNYQLATNSIAKAKSVPLANITPEGEDMGAFINGINVLPFRPFALTAYPQELQFSVPVQKTIKEVTLSLPASEKQSVKFDIRQNKVSNWFKVSPSSGEINPGESIKLTVTLDEGKLRGRPLFRGAFIIKTPDGLSRPISLYAKGKFKEDLKPSAAPNTVYIEAADLPDMAEITRKSNDPTVSKGKYIELNEDSKETSIEAQFNIKKPGRYFLLMRMAIKINSRPRKFQLILDDNPEETFQYQPGYRWSVADENDFRVMFLQELGDELQAGKHQIFIKDIDGNINLNQVIITDNPGVFFEQYWNRERE</sequence>
<dbReference type="InterPro" id="IPR012334">
    <property type="entry name" value="Pectin_lyas_fold"/>
</dbReference>
<dbReference type="Pfam" id="PF19190">
    <property type="entry name" value="BACON_2"/>
    <property type="match status" value="1"/>
</dbReference>
<dbReference type="OrthoDB" id="9804661at2"/>
<protein>
    <recommendedName>
        <fullName evidence="2">MSP domain-containing protein</fullName>
    </recommendedName>
</protein>
<feature type="chain" id="PRO_5004545960" description="MSP domain-containing protein" evidence="1">
    <location>
        <begin position="20"/>
        <end position="815"/>
    </location>
</feature>
<accession>S7VB50</accession>
<organism evidence="3 4">
    <name type="scientific">Cyclobacterium qasimii M12-11B</name>
    <dbReference type="NCBI Taxonomy" id="641524"/>
    <lineage>
        <taxon>Bacteria</taxon>
        <taxon>Pseudomonadati</taxon>
        <taxon>Bacteroidota</taxon>
        <taxon>Cytophagia</taxon>
        <taxon>Cytophagales</taxon>
        <taxon>Cyclobacteriaceae</taxon>
        <taxon>Cyclobacterium</taxon>
    </lineage>
</organism>
<comment type="caution">
    <text evidence="3">The sequence shown here is derived from an EMBL/GenBank/DDBJ whole genome shotgun (WGS) entry which is preliminary data.</text>
</comment>
<evidence type="ECO:0000256" key="1">
    <source>
        <dbReference type="SAM" id="SignalP"/>
    </source>
</evidence>
<dbReference type="EMBL" id="ATNM01000141">
    <property type="protein sequence ID" value="EPR66752.1"/>
    <property type="molecule type" value="Genomic_DNA"/>
</dbReference>
<dbReference type="InterPro" id="IPR008962">
    <property type="entry name" value="PapD-like_sf"/>
</dbReference>
<dbReference type="AlphaFoldDB" id="S7VB50"/>
<dbReference type="SUPFAM" id="SSF49354">
    <property type="entry name" value="PapD-like"/>
    <property type="match status" value="1"/>
</dbReference>
<gene>
    <name evidence="3" type="ORF">ADICYQ_4184</name>
</gene>
<name>S7VB50_9BACT</name>
<dbReference type="SMART" id="SM00710">
    <property type="entry name" value="PbH1"/>
    <property type="match status" value="3"/>
</dbReference>
<dbReference type="eggNOG" id="ENOG5033XK4">
    <property type="taxonomic scope" value="Bacteria"/>
</dbReference>
<dbReference type="PROSITE" id="PS50202">
    <property type="entry name" value="MSP"/>
    <property type="match status" value="1"/>
</dbReference>
<dbReference type="SUPFAM" id="SSF51126">
    <property type="entry name" value="Pectin lyase-like"/>
    <property type="match status" value="1"/>
</dbReference>
<dbReference type="STRING" id="641524.ADICYQ_4184"/>
<reference evidence="3 4" key="1">
    <citation type="journal article" date="2013" name="Genome Announc.">
        <title>Draft Genome Sequence of Cyclobacterium qasimii Strain M12-11BT, Isolated from Arctic Marine Sediment.</title>
        <authorList>
            <person name="Shivaji S."/>
            <person name="Ara S."/>
            <person name="Singh A."/>
            <person name="Kumar Pinnaka A."/>
        </authorList>
    </citation>
    <scope>NUCLEOTIDE SEQUENCE [LARGE SCALE GENOMIC DNA]</scope>
    <source>
        <strain evidence="3 4">M12-11B</strain>
    </source>
</reference>
<dbReference type="RefSeq" id="WP_020892732.1">
    <property type="nucleotide sequence ID" value="NZ_ATNM01000141.1"/>
</dbReference>
<dbReference type="Proteomes" id="UP000014974">
    <property type="component" value="Unassembled WGS sequence"/>
</dbReference>
<dbReference type="InterPro" id="IPR000535">
    <property type="entry name" value="MSP_dom"/>
</dbReference>
<proteinExistence type="predicted"/>
<feature type="domain" description="MSP" evidence="2">
    <location>
        <begin position="545"/>
        <end position="672"/>
    </location>
</feature>
<evidence type="ECO:0000313" key="4">
    <source>
        <dbReference type="Proteomes" id="UP000014974"/>
    </source>
</evidence>
<evidence type="ECO:0000259" key="2">
    <source>
        <dbReference type="PROSITE" id="PS50202"/>
    </source>
</evidence>
<keyword evidence="1" id="KW-0732">Signal</keyword>
<dbReference type="InterPro" id="IPR013783">
    <property type="entry name" value="Ig-like_fold"/>
</dbReference>
<dbReference type="Gene3D" id="2.60.120.260">
    <property type="entry name" value="Galactose-binding domain-like"/>
    <property type="match status" value="1"/>
</dbReference>
<feature type="signal peptide" evidence="1">
    <location>
        <begin position="1"/>
        <end position="19"/>
    </location>
</feature>
<dbReference type="Gene3D" id="2.60.40.10">
    <property type="entry name" value="Immunoglobulins"/>
    <property type="match status" value="1"/>
</dbReference>
<dbReference type="InterPro" id="IPR006626">
    <property type="entry name" value="PbH1"/>
</dbReference>
<dbReference type="InterPro" id="IPR024361">
    <property type="entry name" value="BACON"/>
</dbReference>